<dbReference type="PANTHER" id="PTHR33938">
    <property type="entry name" value="FERULOYL ESTERASE B-RELATED"/>
    <property type="match status" value="1"/>
</dbReference>
<dbReference type="InterPro" id="IPR029058">
    <property type="entry name" value="AB_hydrolase_fold"/>
</dbReference>
<evidence type="ECO:0000256" key="1">
    <source>
        <dbReference type="ARBA" id="ARBA00006249"/>
    </source>
</evidence>
<evidence type="ECO:0000256" key="3">
    <source>
        <dbReference type="ARBA" id="ARBA00022651"/>
    </source>
</evidence>
<gene>
    <name evidence="11" type="ORF">DFH05DRAFT_1488413</name>
</gene>
<dbReference type="AlphaFoldDB" id="A0A9W8TYT6"/>
<dbReference type="SUPFAM" id="SSF53474">
    <property type="entry name" value="alpha/beta-Hydrolases"/>
    <property type="match status" value="1"/>
</dbReference>
<comment type="catalytic activity">
    <reaction evidence="9">
        <text>feruloyl-polysaccharide + H2O = ferulate + polysaccharide.</text>
        <dbReference type="EC" id="3.1.1.73"/>
    </reaction>
</comment>
<keyword evidence="4" id="KW-0479">Metal-binding</keyword>
<keyword evidence="6 10" id="KW-0378">Hydrolase</keyword>
<protein>
    <recommendedName>
        <fullName evidence="10">Carboxylic ester hydrolase</fullName>
        <ecNumber evidence="10">3.1.1.-</ecNumber>
    </recommendedName>
</protein>
<keyword evidence="3" id="KW-0624">Polysaccharide degradation</keyword>
<keyword evidence="3" id="KW-0858">Xylan degradation</keyword>
<keyword evidence="5 10" id="KW-0732">Signal</keyword>
<evidence type="ECO:0000256" key="7">
    <source>
        <dbReference type="ARBA" id="ARBA00022837"/>
    </source>
</evidence>
<keyword evidence="3" id="KW-0119">Carbohydrate metabolism</keyword>
<comment type="caution">
    <text evidence="11">The sequence shown here is derived from an EMBL/GenBank/DDBJ whole genome shotgun (WGS) entry which is preliminary data.</text>
</comment>
<name>A0A9W8TYT6_9AGAR</name>
<sequence length="538" mass="59328">MLSLSYLALTLWTQISFGEPLSLFEATCNNFATQVANSVADTTIFFADTVPTGTNLTFPDQDPSCASTTTSQVVLADMCRVALNVSTSAQSGITMEVWLPRNWTGRFLSTGNGGLGGCIQYVDLAYATALGFATVGSNNGHNGTSGASFYHNPEVLADFAYRSIHTNSVVGKEITKMFYGAPHNTAYYLGCSTGGRQGFKSMQDFPDDFDGILAGSPGINWNSLMSWEDYIYSVLGNASSPTFISNDQWLGLVHQNILKQCDFIDGVVDGIIEDPNLCDYKPEELICSPSSNTSDCLTAEQVRALRLVFSPLYNSNGKLMYPRQQPGSENANYIGEMYGGELIQFSADWFRYAVYNPSFDLSTLNVSDWTHAQELNPFNIETWNGNLSAFRSRGGKMLTYQGQADMIVSPINMELYYAHVERTMSLRPDELDDFLRFFRISGMSHCAEGPGAWEIGQTLPGASGELSEETLSPERNVLTALVKWVEEGVAPNTILGTKYVNDTEELGVQFSRRHCRYPLRNTYNGTGDSIDPDSWFCQ</sequence>
<dbReference type="EMBL" id="JANVFU010000005">
    <property type="protein sequence ID" value="KAJ3745544.1"/>
    <property type="molecule type" value="Genomic_DNA"/>
</dbReference>
<evidence type="ECO:0000313" key="12">
    <source>
        <dbReference type="Proteomes" id="UP001142393"/>
    </source>
</evidence>
<dbReference type="PANTHER" id="PTHR33938:SF15">
    <property type="entry name" value="FERULOYL ESTERASE B-RELATED"/>
    <property type="match status" value="1"/>
</dbReference>
<evidence type="ECO:0000256" key="10">
    <source>
        <dbReference type="RuleBase" id="RU361238"/>
    </source>
</evidence>
<feature type="chain" id="PRO_5041018518" description="Carboxylic ester hydrolase" evidence="10">
    <location>
        <begin position="19"/>
        <end position="538"/>
    </location>
</feature>
<dbReference type="GO" id="GO:0046872">
    <property type="term" value="F:metal ion binding"/>
    <property type="evidence" value="ECO:0007669"/>
    <property type="project" value="UniProtKB-KW"/>
</dbReference>
<dbReference type="Proteomes" id="UP001142393">
    <property type="component" value="Unassembled WGS sequence"/>
</dbReference>
<keyword evidence="12" id="KW-1185">Reference proteome</keyword>
<evidence type="ECO:0000256" key="5">
    <source>
        <dbReference type="ARBA" id="ARBA00022729"/>
    </source>
</evidence>
<evidence type="ECO:0000256" key="4">
    <source>
        <dbReference type="ARBA" id="ARBA00022723"/>
    </source>
</evidence>
<evidence type="ECO:0000313" key="11">
    <source>
        <dbReference type="EMBL" id="KAJ3745544.1"/>
    </source>
</evidence>
<proteinExistence type="inferred from homology"/>
<evidence type="ECO:0000256" key="2">
    <source>
        <dbReference type="ARBA" id="ARBA00022487"/>
    </source>
</evidence>
<dbReference type="GO" id="GO:0045493">
    <property type="term" value="P:xylan catabolic process"/>
    <property type="evidence" value="ECO:0007669"/>
    <property type="project" value="UniProtKB-KW"/>
</dbReference>
<keyword evidence="8" id="KW-1015">Disulfide bond</keyword>
<accession>A0A9W8TYT6</accession>
<reference evidence="11 12" key="1">
    <citation type="journal article" date="2023" name="Proc. Natl. Acad. Sci. U.S.A.">
        <title>A global phylogenomic analysis of the shiitake genus Lentinula.</title>
        <authorList>
            <person name="Sierra-Patev S."/>
            <person name="Min B."/>
            <person name="Naranjo-Ortiz M."/>
            <person name="Looney B."/>
            <person name="Konkel Z."/>
            <person name="Slot J.C."/>
            <person name="Sakamoto Y."/>
            <person name="Steenwyk J.L."/>
            <person name="Rokas A."/>
            <person name="Carro J."/>
            <person name="Camarero S."/>
            <person name="Ferreira P."/>
            <person name="Molpeceres G."/>
            <person name="Ruiz-Duenas F.J."/>
            <person name="Serrano A."/>
            <person name="Henrissat B."/>
            <person name="Drula E."/>
            <person name="Hughes K.W."/>
            <person name="Mata J.L."/>
            <person name="Ishikawa N.K."/>
            <person name="Vargas-Isla R."/>
            <person name="Ushijima S."/>
            <person name="Smith C.A."/>
            <person name="Donoghue J."/>
            <person name="Ahrendt S."/>
            <person name="Andreopoulos W."/>
            <person name="He G."/>
            <person name="LaButti K."/>
            <person name="Lipzen A."/>
            <person name="Ng V."/>
            <person name="Riley R."/>
            <person name="Sandor L."/>
            <person name="Barry K."/>
            <person name="Martinez A.T."/>
            <person name="Xiao Y."/>
            <person name="Gibbons J.G."/>
            <person name="Terashima K."/>
            <person name="Grigoriev I.V."/>
            <person name="Hibbett D."/>
        </authorList>
    </citation>
    <scope>NUCLEOTIDE SEQUENCE [LARGE SCALE GENOMIC DNA]</scope>
    <source>
        <strain evidence="11 12">TFB7810</strain>
    </source>
</reference>
<organism evidence="11 12">
    <name type="scientific">Lentinula detonsa</name>
    <dbReference type="NCBI Taxonomy" id="2804962"/>
    <lineage>
        <taxon>Eukaryota</taxon>
        <taxon>Fungi</taxon>
        <taxon>Dikarya</taxon>
        <taxon>Basidiomycota</taxon>
        <taxon>Agaricomycotina</taxon>
        <taxon>Agaricomycetes</taxon>
        <taxon>Agaricomycetidae</taxon>
        <taxon>Agaricales</taxon>
        <taxon>Marasmiineae</taxon>
        <taxon>Omphalotaceae</taxon>
        <taxon>Lentinula</taxon>
    </lineage>
</organism>
<dbReference type="Pfam" id="PF07519">
    <property type="entry name" value="Tannase"/>
    <property type="match status" value="1"/>
</dbReference>
<feature type="signal peptide" evidence="10">
    <location>
        <begin position="1"/>
        <end position="18"/>
    </location>
</feature>
<keyword evidence="7" id="KW-0106">Calcium</keyword>
<evidence type="ECO:0000256" key="9">
    <source>
        <dbReference type="ARBA" id="ARBA00034075"/>
    </source>
</evidence>
<evidence type="ECO:0000256" key="6">
    <source>
        <dbReference type="ARBA" id="ARBA00022801"/>
    </source>
</evidence>
<dbReference type="GO" id="GO:0030600">
    <property type="term" value="F:feruloyl esterase activity"/>
    <property type="evidence" value="ECO:0007669"/>
    <property type="project" value="UniProtKB-EC"/>
</dbReference>
<evidence type="ECO:0000256" key="8">
    <source>
        <dbReference type="ARBA" id="ARBA00023157"/>
    </source>
</evidence>
<dbReference type="EC" id="3.1.1.-" evidence="10"/>
<comment type="similarity">
    <text evidence="1 10">Belongs to the tannase family.</text>
</comment>
<keyword evidence="2" id="KW-0719">Serine esterase</keyword>
<dbReference type="InterPro" id="IPR011118">
    <property type="entry name" value="Tannase/feruloyl_esterase"/>
</dbReference>